<dbReference type="RefSeq" id="WP_386270514.1">
    <property type="nucleotide sequence ID" value="NZ_JBHSIJ010000002.1"/>
</dbReference>
<gene>
    <name evidence="2" type="ORF">ACFQVD_04210</name>
    <name evidence="3" type="ORF">ACFQVD_04230</name>
</gene>
<protein>
    <submittedName>
        <fullName evidence="2">Winged helix-turn-helix domain-containing protein</fullName>
    </submittedName>
</protein>
<evidence type="ECO:0000313" key="4">
    <source>
        <dbReference type="Proteomes" id="UP001596514"/>
    </source>
</evidence>
<dbReference type="Pfam" id="PF13592">
    <property type="entry name" value="HTH_33"/>
    <property type="match status" value="1"/>
</dbReference>
<sequence>MTAAQRTKREQVRLRAAELFAQGYTDAQVAKELRVTRMSANRWHRAWATGGGKAPASKGPASVSWLSEAQFARLEVALNRGPAAHGWLDQRWTLARVKTVIGRMFHLSYSLAGVWKLLRRHGWSCQVPVRRAIERDAQAITVWKEQVWPAVGKPRRTWVAGSASKTNAAVR</sequence>
<dbReference type="Proteomes" id="UP001596514">
    <property type="component" value="Unassembled WGS sequence"/>
</dbReference>
<evidence type="ECO:0000313" key="2">
    <source>
        <dbReference type="EMBL" id="MFC7599309.1"/>
    </source>
</evidence>
<name>A0ABW2SST2_9ACTN</name>
<dbReference type="EMBL" id="JBHTEE010000001">
    <property type="protein sequence ID" value="MFC7599309.1"/>
    <property type="molecule type" value="Genomic_DNA"/>
</dbReference>
<dbReference type="EMBL" id="JBHTEE010000001">
    <property type="protein sequence ID" value="MFC7599313.1"/>
    <property type="molecule type" value="Genomic_DNA"/>
</dbReference>
<reference evidence="4" key="2">
    <citation type="journal article" date="2019" name="Int. J. Syst. Evol. Microbiol.">
        <title>The Global Catalogue of Microorganisms (GCM) 10K type strain sequencing project: providing services to taxonomists for standard genome sequencing and annotation.</title>
        <authorList>
            <consortium name="The Broad Institute Genomics Platform"/>
            <consortium name="The Broad Institute Genome Sequencing Center for Infectious Disease"/>
            <person name="Wu L."/>
            <person name="Ma J."/>
        </authorList>
    </citation>
    <scope>NUCLEOTIDE SEQUENCE [LARGE SCALE GENOMIC DNA]</scope>
    <source>
        <strain evidence="4">JCM 10083</strain>
    </source>
</reference>
<dbReference type="InterPro" id="IPR025959">
    <property type="entry name" value="Winged_HTH_dom"/>
</dbReference>
<proteinExistence type="predicted"/>
<reference evidence="2" key="1">
    <citation type="journal article" date="2014" name="Int. J. Syst. Evol. Microbiol.">
        <title>Complete genome of a new Firmicutes species belonging to the dominant human colonic microbiota ('Ruminococcus bicirculans') reveals two chromosomes and a selective capacity to utilize plant glucans.</title>
        <authorList>
            <consortium name="NISC Comparative Sequencing Program"/>
            <person name="Wegmann U."/>
            <person name="Louis P."/>
            <person name="Goesmann A."/>
            <person name="Henrissat B."/>
            <person name="Duncan S.H."/>
            <person name="Flint H.J."/>
        </authorList>
    </citation>
    <scope>NUCLEOTIDE SEQUENCE</scope>
    <source>
        <strain evidence="2">JCM 10083</strain>
    </source>
</reference>
<keyword evidence="4" id="KW-1185">Reference proteome</keyword>
<dbReference type="InterPro" id="IPR009057">
    <property type="entry name" value="Homeodomain-like_sf"/>
</dbReference>
<feature type="domain" description="Winged helix-turn helix" evidence="1">
    <location>
        <begin position="89"/>
        <end position="146"/>
    </location>
</feature>
<dbReference type="SUPFAM" id="SSF46689">
    <property type="entry name" value="Homeodomain-like"/>
    <property type="match status" value="1"/>
</dbReference>
<comment type="caution">
    <text evidence="2">The sequence shown here is derived from an EMBL/GenBank/DDBJ whole genome shotgun (WGS) entry which is preliminary data.</text>
</comment>
<evidence type="ECO:0000313" key="3">
    <source>
        <dbReference type="EMBL" id="MFC7599313.1"/>
    </source>
</evidence>
<dbReference type="Pfam" id="PF13384">
    <property type="entry name" value="HTH_23"/>
    <property type="match status" value="1"/>
</dbReference>
<accession>A0ABW2SST2</accession>
<evidence type="ECO:0000259" key="1">
    <source>
        <dbReference type="Pfam" id="PF13592"/>
    </source>
</evidence>
<reference evidence="2" key="3">
    <citation type="submission" date="2024-09" db="EMBL/GenBank/DDBJ databases">
        <authorList>
            <person name="Sun Q."/>
            <person name="Mori K."/>
        </authorList>
    </citation>
    <scope>NUCLEOTIDE SEQUENCE</scope>
    <source>
        <strain evidence="2">JCM 10083</strain>
    </source>
</reference>
<organism evidence="2 4">
    <name type="scientific">Streptosporangium amethystogenes subsp. fukuiense</name>
    <dbReference type="NCBI Taxonomy" id="698418"/>
    <lineage>
        <taxon>Bacteria</taxon>
        <taxon>Bacillati</taxon>
        <taxon>Actinomycetota</taxon>
        <taxon>Actinomycetes</taxon>
        <taxon>Streptosporangiales</taxon>
        <taxon>Streptosporangiaceae</taxon>
        <taxon>Streptosporangium</taxon>
    </lineage>
</organism>